<dbReference type="EMBL" id="BAABAT010000010">
    <property type="protein sequence ID" value="GAA4250671.1"/>
    <property type="molecule type" value="Genomic_DNA"/>
</dbReference>
<keyword evidence="3" id="KW-1185">Reference proteome</keyword>
<reference evidence="3" key="1">
    <citation type="journal article" date="2019" name="Int. J. Syst. Evol. Microbiol.">
        <title>The Global Catalogue of Microorganisms (GCM) 10K type strain sequencing project: providing services to taxonomists for standard genome sequencing and annotation.</title>
        <authorList>
            <consortium name="The Broad Institute Genomics Platform"/>
            <consortium name="The Broad Institute Genome Sequencing Center for Infectious Disease"/>
            <person name="Wu L."/>
            <person name="Ma J."/>
        </authorList>
    </citation>
    <scope>NUCLEOTIDE SEQUENCE [LARGE SCALE GENOMIC DNA]</scope>
    <source>
        <strain evidence="3">JCM 17441</strain>
    </source>
</reference>
<dbReference type="PANTHER" id="PTHR43464">
    <property type="entry name" value="METHYLTRANSFERASE"/>
    <property type="match status" value="1"/>
</dbReference>
<dbReference type="SUPFAM" id="SSF53335">
    <property type="entry name" value="S-adenosyl-L-methionine-dependent methyltransferases"/>
    <property type="match status" value="1"/>
</dbReference>
<dbReference type="InterPro" id="IPR041698">
    <property type="entry name" value="Methyltransf_25"/>
</dbReference>
<sequence length="226" mass="23773">MADEKRAFARRLAAESIAAGEPTAWFETLYAAAEAGDAVVPWADLEPNPLLVRWAAAAGRAHGGAALVVGCGLGDDAEFLAGLGYRTVAFDVAPTAVAGARRRFPGSAVEYVAADLLDPPAGWLGAFDLVFESYTVQVLQGAARAAAIANCGALVAPGGELLVLARAREDADEPGAMPWPLTRAEMEAFATGDFQVVHLEAVHDHEEPPVRRWTATLRRRVVESAA</sequence>
<dbReference type="InterPro" id="IPR029063">
    <property type="entry name" value="SAM-dependent_MTases_sf"/>
</dbReference>
<dbReference type="CDD" id="cd02440">
    <property type="entry name" value="AdoMet_MTases"/>
    <property type="match status" value="1"/>
</dbReference>
<protein>
    <submittedName>
        <fullName evidence="2">Methyltransferase domain-containing protein</fullName>
    </submittedName>
</protein>
<proteinExistence type="predicted"/>
<evidence type="ECO:0000313" key="2">
    <source>
        <dbReference type="EMBL" id="GAA4250671.1"/>
    </source>
</evidence>
<feature type="domain" description="Methyltransferase" evidence="1">
    <location>
        <begin position="67"/>
        <end position="159"/>
    </location>
</feature>
<name>A0ABP8D9M2_9ACTN</name>
<dbReference type="GO" id="GO:0008168">
    <property type="term" value="F:methyltransferase activity"/>
    <property type="evidence" value="ECO:0007669"/>
    <property type="project" value="UniProtKB-KW"/>
</dbReference>
<comment type="caution">
    <text evidence="2">The sequence shown here is derived from an EMBL/GenBank/DDBJ whole genome shotgun (WGS) entry which is preliminary data.</text>
</comment>
<organism evidence="2 3">
    <name type="scientific">Dactylosporangium darangshiense</name>
    <dbReference type="NCBI Taxonomy" id="579108"/>
    <lineage>
        <taxon>Bacteria</taxon>
        <taxon>Bacillati</taxon>
        <taxon>Actinomycetota</taxon>
        <taxon>Actinomycetes</taxon>
        <taxon>Micromonosporales</taxon>
        <taxon>Micromonosporaceae</taxon>
        <taxon>Dactylosporangium</taxon>
    </lineage>
</organism>
<keyword evidence="2" id="KW-0808">Transferase</keyword>
<dbReference type="GO" id="GO:0032259">
    <property type="term" value="P:methylation"/>
    <property type="evidence" value="ECO:0007669"/>
    <property type="project" value="UniProtKB-KW"/>
</dbReference>
<evidence type="ECO:0000259" key="1">
    <source>
        <dbReference type="Pfam" id="PF13649"/>
    </source>
</evidence>
<keyword evidence="2" id="KW-0489">Methyltransferase</keyword>
<gene>
    <name evidence="2" type="ORF">GCM10022255_040230</name>
</gene>
<dbReference type="RefSeq" id="WP_345128628.1">
    <property type="nucleotide sequence ID" value="NZ_BAABAT010000010.1"/>
</dbReference>
<dbReference type="Proteomes" id="UP001500620">
    <property type="component" value="Unassembled WGS sequence"/>
</dbReference>
<dbReference type="Pfam" id="PF13649">
    <property type="entry name" value="Methyltransf_25"/>
    <property type="match status" value="1"/>
</dbReference>
<accession>A0ABP8D9M2</accession>
<dbReference type="PANTHER" id="PTHR43464:SF23">
    <property type="entry name" value="JUVENILE HORMONE ACID O-METHYLTRANSFERASE"/>
    <property type="match status" value="1"/>
</dbReference>
<evidence type="ECO:0000313" key="3">
    <source>
        <dbReference type="Proteomes" id="UP001500620"/>
    </source>
</evidence>
<dbReference type="Gene3D" id="3.40.50.150">
    <property type="entry name" value="Vaccinia Virus protein VP39"/>
    <property type="match status" value="1"/>
</dbReference>